<gene>
    <name evidence="3" type="ORF">SAMN05216246_105111</name>
</gene>
<feature type="region of interest" description="Disordered" evidence="1">
    <location>
        <begin position="40"/>
        <end position="70"/>
    </location>
</feature>
<protein>
    <submittedName>
        <fullName evidence="3">Uncharacterized protein</fullName>
    </submittedName>
</protein>
<keyword evidence="4" id="KW-1185">Reference proteome</keyword>
<reference evidence="3 4" key="1">
    <citation type="submission" date="2016-11" db="EMBL/GenBank/DDBJ databases">
        <authorList>
            <person name="Varghese N."/>
            <person name="Submissions S."/>
        </authorList>
    </citation>
    <scope>NUCLEOTIDE SEQUENCE [LARGE SCALE GENOMIC DNA]</scope>
    <source>
        <strain evidence="3 4">PA</strain>
    </source>
</reference>
<dbReference type="EMBL" id="FQYL01000005">
    <property type="protein sequence ID" value="SHI81850.1"/>
    <property type="molecule type" value="Genomic_DNA"/>
</dbReference>
<name>A0ABY1I9P2_9ACTO</name>
<feature type="signal peptide" evidence="2">
    <location>
        <begin position="1"/>
        <end position="40"/>
    </location>
</feature>
<evidence type="ECO:0000256" key="2">
    <source>
        <dbReference type="SAM" id="SignalP"/>
    </source>
</evidence>
<comment type="caution">
    <text evidence="3">The sequence shown here is derived from an EMBL/GenBank/DDBJ whole genome shotgun (WGS) entry which is preliminary data.</text>
</comment>
<evidence type="ECO:0000256" key="1">
    <source>
        <dbReference type="SAM" id="MobiDB-lite"/>
    </source>
</evidence>
<sequence length="70" mass="7472">MLLRSRRRKAALLPIFARPPKPLAVAVLALTMIITPSAAAAEDVQGGQPQQGPRRPKAGSRPTTTRSSSR</sequence>
<keyword evidence="2" id="KW-0732">Signal</keyword>
<proteinExistence type="predicted"/>
<accession>A0ABY1I9P2</accession>
<evidence type="ECO:0000313" key="4">
    <source>
        <dbReference type="Proteomes" id="UP000184390"/>
    </source>
</evidence>
<dbReference type="Proteomes" id="UP000184390">
    <property type="component" value="Unassembled WGS sequence"/>
</dbReference>
<feature type="compositionally biased region" description="Low complexity" evidence="1">
    <location>
        <begin position="60"/>
        <end position="70"/>
    </location>
</feature>
<evidence type="ECO:0000313" key="3">
    <source>
        <dbReference type="EMBL" id="SHI81850.1"/>
    </source>
</evidence>
<dbReference type="RefSeq" id="WP_143163851.1">
    <property type="nucleotide sequence ID" value="NZ_BDIO01000006.1"/>
</dbReference>
<feature type="chain" id="PRO_5045463756" evidence="2">
    <location>
        <begin position="41"/>
        <end position="70"/>
    </location>
</feature>
<organism evidence="3 4">
    <name type="scientific">Actinomyces denticolens</name>
    <dbReference type="NCBI Taxonomy" id="52767"/>
    <lineage>
        <taxon>Bacteria</taxon>
        <taxon>Bacillati</taxon>
        <taxon>Actinomycetota</taxon>
        <taxon>Actinomycetes</taxon>
        <taxon>Actinomycetales</taxon>
        <taxon>Actinomycetaceae</taxon>
        <taxon>Actinomyces</taxon>
    </lineage>
</organism>